<evidence type="ECO:0000256" key="1">
    <source>
        <dbReference type="ARBA" id="ARBA00007320"/>
    </source>
</evidence>
<comment type="similarity">
    <text evidence="1">Belongs to the universal ribosomal protein uL15 family.</text>
</comment>
<dbReference type="InterPro" id="IPR036227">
    <property type="entry name" value="Ribosomal_uL15/eL18_sf"/>
</dbReference>
<dbReference type="EMBL" id="VGJX01000231">
    <property type="protein sequence ID" value="MBM3274491.1"/>
    <property type="molecule type" value="Genomic_DNA"/>
</dbReference>
<dbReference type="NCBIfam" id="TIGR01071">
    <property type="entry name" value="rplO_bact"/>
    <property type="match status" value="1"/>
</dbReference>
<comment type="caution">
    <text evidence="6">The sequence shown here is derived from an EMBL/GenBank/DDBJ whole genome shotgun (WGS) entry which is preliminary data.</text>
</comment>
<keyword evidence="3" id="KW-0687">Ribonucleoprotein</keyword>
<evidence type="ECO:0000256" key="2">
    <source>
        <dbReference type="ARBA" id="ARBA00022980"/>
    </source>
</evidence>
<dbReference type="PANTHER" id="PTHR12934:SF11">
    <property type="entry name" value="LARGE RIBOSOMAL SUBUNIT PROTEIN UL15M"/>
    <property type="match status" value="1"/>
</dbReference>
<sequence>MELQELTPAKGATKKPKRVGRGFGSGHGKTATRGYNGQGQRSGESKKIGFEGGQMPLFRRTPKKHHFQRPLRYLPQWVEINVGRLAEAFSGDNAITPDLMAERGL</sequence>
<evidence type="ECO:0000256" key="5">
    <source>
        <dbReference type="SAM" id="MobiDB-lite"/>
    </source>
</evidence>
<dbReference type="InterPro" id="IPR005749">
    <property type="entry name" value="Ribosomal_uL15_bac-type"/>
</dbReference>
<evidence type="ECO:0000256" key="3">
    <source>
        <dbReference type="ARBA" id="ARBA00023274"/>
    </source>
</evidence>
<dbReference type="GO" id="GO:0003735">
    <property type="term" value="F:structural constituent of ribosome"/>
    <property type="evidence" value="ECO:0007669"/>
    <property type="project" value="InterPro"/>
</dbReference>
<proteinExistence type="inferred from homology"/>
<feature type="non-terminal residue" evidence="6">
    <location>
        <position position="105"/>
    </location>
</feature>
<reference evidence="6 7" key="1">
    <citation type="submission" date="2019-03" db="EMBL/GenBank/DDBJ databases">
        <title>Lake Tanganyika Metagenome-Assembled Genomes (MAGs).</title>
        <authorList>
            <person name="Tran P."/>
        </authorList>
    </citation>
    <scope>NUCLEOTIDE SEQUENCE [LARGE SCALE GENOMIC DNA]</scope>
    <source>
        <strain evidence="6">K_DeepCast_65m_m2_236</strain>
    </source>
</reference>
<gene>
    <name evidence="6" type="primary">rplO</name>
    <name evidence="6" type="ORF">FJZ00_05025</name>
</gene>
<evidence type="ECO:0000313" key="7">
    <source>
        <dbReference type="Proteomes" id="UP000703893"/>
    </source>
</evidence>
<dbReference type="GO" id="GO:0006412">
    <property type="term" value="P:translation"/>
    <property type="evidence" value="ECO:0007669"/>
    <property type="project" value="InterPro"/>
</dbReference>
<name>A0A938BKR3_9BACT</name>
<accession>A0A938BKR3</accession>
<dbReference type="AlphaFoldDB" id="A0A938BKR3"/>
<dbReference type="GO" id="GO:0022625">
    <property type="term" value="C:cytosolic large ribosomal subunit"/>
    <property type="evidence" value="ECO:0007669"/>
    <property type="project" value="TreeGrafter"/>
</dbReference>
<feature type="region of interest" description="Disordered" evidence="5">
    <location>
        <begin position="1"/>
        <end position="66"/>
    </location>
</feature>
<evidence type="ECO:0000256" key="4">
    <source>
        <dbReference type="ARBA" id="ARBA00035497"/>
    </source>
</evidence>
<feature type="compositionally biased region" description="Polar residues" evidence="5">
    <location>
        <begin position="33"/>
        <end position="42"/>
    </location>
</feature>
<keyword evidence="2 6" id="KW-0689">Ribosomal protein</keyword>
<dbReference type="SUPFAM" id="SSF52080">
    <property type="entry name" value="Ribosomal proteins L15p and L18e"/>
    <property type="match status" value="1"/>
</dbReference>
<organism evidence="6 7">
    <name type="scientific">Candidatus Tanganyikabacteria bacterium</name>
    <dbReference type="NCBI Taxonomy" id="2961651"/>
    <lineage>
        <taxon>Bacteria</taxon>
        <taxon>Bacillati</taxon>
        <taxon>Candidatus Sericytochromatia</taxon>
        <taxon>Candidatus Tanganyikabacteria</taxon>
    </lineage>
</organism>
<protein>
    <recommendedName>
        <fullName evidence="4">50S ribosomal protein L15</fullName>
    </recommendedName>
</protein>
<dbReference type="Proteomes" id="UP000703893">
    <property type="component" value="Unassembled WGS sequence"/>
</dbReference>
<dbReference type="PANTHER" id="PTHR12934">
    <property type="entry name" value="50S RIBOSOMAL PROTEIN L15"/>
    <property type="match status" value="1"/>
</dbReference>
<evidence type="ECO:0000313" key="6">
    <source>
        <dbReference type="EMBL" id="MBM3274491.1"/>
    </source>
</evidence>